<dbReference type="AlphaFoldDB" id="A0AAD4QA96"/>
<reference evidence="2" key="1">
    <citation type="submission" date="2022-01" db="EMBL/GenBank/DDBJ databases">
        <title>Comparative genomics reveals a dynamic genome evolution in the ectomycorrhizal milk-cap (Lactarius) mushrooms.</title>
        <authorList>
            <consortium name="DOE Joint Genome Institute"/>
            <person name="Lebreton A."/>
            <person name="Tang N."/>
            <person name="Kuo A."/>
            <person name="LaButti K."/>
            <person name="Drula E."/>
            <person name="Barry K."/>
            <person name="Clum A."/>
            <person name="Lipzen A."/>
            <person name="Mousain D."/>
            <person name="Ng V."/>
            <person name="Wang R."/>
            <person name="Wang X."/>
            <person name="Dai Y."/>
            <person name="Henrissat B."/>
            <person name="Grigoriev I.V."/>
            <person name="Guerin-Laguette A."/>
            <person name="Yu F."/>
            <person name="Martin F.M."/>
        </authorList>
    </citation>
    <scope>NUCLEOTIDE SEQUENCE</scope>
    <source>
        <strain evidence="2">QP</strain>
    </source>
</reference>
<dbReference type="EMBL" id="JAKELL010000074">
    <property type="protein sequence ID" value="KAH8984615.1"/>
    <property type="molecule type" value="Genomic_DNA"/>
</dbReference>
<keyword evidence="3" id="KW-1185">Reference proteome</keyword>
<name>A0AAD4QA96_9AGAM</name>
<protein>
    <submittedName>
        <fullName evidence="2">Uncharacterized protein</fullName>
    </submittedName>
</protein>
<sequence>MLNSKSIPRVKTGSDRFIWYIDFPPDGFSDIADTVGAILNPTTKLQGDVQITRDVDVDSSAMSLGLKFSFPIEQTVLDGYSKFISGIYHCEIMRNTLFVLIDASTADPLRRKGDRASTTGPIWRCSVFDKDGADPALVEDPEKLISATLQAGDRGKQRWVTGNACPGDAELALICVNNLHRHYSGFEECMREGAADLAWRGGREAGGDGPAKDGSGVGSASSL</sequence>
<accession>A0AAD4QA96</accession>
<dbReference type="Proteomes" id="UP001201163">
    <property type="component" value="Unassembled WGS sequence"/>
</dbReference>
<proteinExistence type="predicted"/>
<evidence type="ECO:0000313" key="3">
    <source>
        <dbReference type="Proteomes" id="UP001201163"/>
    </source>
</evidence>
<evidence type="ECO:0000256" key="1">
    <source>
        <dbReference type="SAM" id="MobiDB-lite"/>
    </source>
</evidence>
<evidence type="ECO:0000313" key="2">
    <source>
        <dbReference type="EMBL" id="KAH8984615.1"/>
    </source>
</evidence>
<comment type="caution">
    <text evidence="2">The sequence shown here is derived from an EMBL/GenBank/DDBJ whole genome shotgun (WGS) entry which is preliminary data.</text>
</comment>
<gene>
    <name evidence="2" type="ORF">EDB92DRAFT_2105911</name>
</gene>
<organism evidence="2 3">
    <name type="scientific">Lactarius akahatsu</name>
    <dbReference type="NCBI Taxonomy" id="416441"/>
    <lineage>
        <taxon>Eukaryota</taxon>
        <taxon>Fungi</taxon>
        <taxon>Dikarya</taxon>
        <taxon>Basidiomycota</taxon>
        <taxon>Agaricomycotina</taxon>
        <taxon>Agaricomycetes</taxon>
        <taxon>Russulales</taxon>
        <taxon>Russulaceae</taxon>
        <taxon>Lactarius</taxon>
    </lineage>
</organism>
<feature type="region of interest" description="Disordered" evidence="1">
    <location>
        <begin position="201"/>
        <end position="223"/>
    </location>
</feature>